<dbReference type="SMART" id="SM00034">
    <property type="entry name" value="CLECT"/>
    <property type="match status" value="1"/>
</dbReference>
<feature type="signal peptide" evidence="1">
    <location>
        <begin position="1"/>
        <end position="22"/>
    </location>
</feature>
<organism evidence="3 4">
    <name type="scientific">Folsomia candida</name>
    <name type="common">Springtail</name>
    <dbReference type="NCBI Taxonomy" id="158441"/>
    <lineage>
        <taxon>Eukaryota</taxon>
        <taxon>Metazoa</taxon>
        <taxon>Ecdysozoa</taxon>
        <taxon>Arthropoda</taxon>
        <taxon>Hexapoda</taxon>
        <taxon>Collembola</taxon>
        <taxon>Entomobryomorpha</taxon>
        <taxon>Isotomoidea</taxon>
        <taxon>Isotomidae</taxon>
        <taxon>Proisotominae</taxon>
        <taxon>Folsomia</taxon>
    </lineage>
</organism>
<evidence type="ECO:0000256" key="1">
    <source>
        <dbReference type="SAM" id="SignalP"/>
    </source>
</evidence>
<feature type="domain" description="C-type lectin" evidence="2">
    <location>
        <begin position="207"/>
        <end position="321"/>
    </location>
</feature>
<evidence type="ECO:0000313" key="4">
    <source>
        <dbReference type="Proteomes" id="UP000198287"/>
    </source>
</evidence>
<keyword evidence="1" id="KW-0732">Signal</keyword>
<dbReference type="Gene3D" id="3.10.100.10">
    <property type="entry name" value="Mannose-Binding Protein A, subunit A"/>
    <property type="match status" value="1"/>
</dbReference>
<comment type="caution">
    <text evidence="3">The sequence shown here is derived from an EMBL/GenBank/DDBJ whole genome shotgun (WGS) entry which is preliminary data.</text>
</comment>
<proteinExistence type="predicted"/>
<dbReference type="SUPFAM" id="SSF56436">
    <property type="entry name" value="C-type lectin-like"/>
    <property type="match status" value="1"/>
</dbReference>
<reference evidence="3 4" key="1">
    <citation type="submission" date="2015-12" db="EMBL/GenBank/DDBJ databases">
        <title>The genome of Folsomia candida.</title>
        <authorList>
            <person name="Faddeeva A."/>
            <person name="Derks M.F."/>
            <person name="Anvar Y."/>
            <person name="Smit S."/>
            <person name="Van Straalen N."/>
            <person name="Roelofs D."/>
        </authorList>
    </citation>
    <scope>NUCLEOTIDE SEQUENCE [LARGE SCALE GENOMIC DNA]</scope>
    <source>
        <strain evidence="3 4">VU population</strain>
        <tissue evidence="3">Whole body</tissue>
    </source>
</reference>
<evidence type="ECO:0000259" key="2">
    <source>
        <dbReference type="PROSITE" id="PS50041"/>
    </source>
</evidence>
<dbReference type="InterPro" id="IPR001304">
    <property type="entry name" value="C-type_lectin-like"/>
</dbReference>
<protein>
    <submittedName>
        <fullName evidence="3">C-type lectin domain family 4 member F</fullName>
    </submittedName>
</protein>
<dbReference type="EMBL" id="LNIX01000003">
    <property type="protein sequence ID" value="OXA58771.1"/>
    <property type="molecule type" value="Genomic_DNA"/>
</dbReference>
<dbReference type="GO" id="GO:0030246">
    <property type="term" value="F:carbohydrate binding"/>
    <property type="evidence" value="ECO:0007669"/>
    <property type="project" value="UniProtKB-KW"/>
</dbReference>
<dbReference type="InterPro" id="IPR016187">
    <property type="entry name" value="CTDL_fold"/>
</dbReference>
<dbReference type="InterPro" id="IPR016186">
    <property type="entry name" value="C-type_lectin-like/link_sf"/>
</dbReference>
<dbReference type="Proteomes" id="UP000198287">
    <property type="component" value="Unassembled WGS sequence"/>
</dbReference>
<evidence type="ECO:0000313" key="3">
    <source>
        <dbReference type="EMBL" id="OXA58771.1"/>
    </source>
</evidence>
<accession>A0A226EPM2</accession>
<dbReference type="Pfam" id="PF00059">
    <property type="entry name" value="Lectin_C"/>
    <property type="match status" value="1"/>
</dbReference>
<keyword evidence="4" id="KW-1185">Reference proteome</keyword>
<name>A0A226EPM2_FOLCA</name>
<dbReference type="AlphaFoldDB" id="A0A226EPM2"/>
<dbReference type="CDD" id="cd00037">
    <property type="entry name" value="CLECT"/>
    <property type="match status" value="1"/>
</dbReference>
<sequence length="328" mass="36333">GLSKMKLFVIICFVLQVSTVFGQVPDPPLSPSKLIFIGFTAYGKQFYTQNVLLNLTQAEEFCSQYTLNIASVDTYDEGVMLGQWATTLNYQGKVPAQDVSFNLILNPHVAYQKPMCLILEYVISSYQEGLGVVPFQSLNCAESSRVNQTVWNSASCDGLGHPLCVTNYTNPNPNPAPPTSEELTLIGISTVGLIKKEFYGYRPPSKWSDAYDVCKSRGLQLATIDRDEDQFTIVRWSVTTATATWSSFWIAGTAKLTGDWLWISNGQDVPLPNAASNKFQWWAEGQPRTDPTGQTCLATFLGSDRSWYPAPCWQGRPALCMRVSSING</sequence>
<keyword evidence="3" id="KW-0430">Lectin</keyword>
<dbReference type="PROSITE" id="PS50041">
    <property type="entry name" value="C_TYPE_LECTIN_2"/>
    <property type="match status" value="1"/>
</dbReference>
<gene>
    <name evidence="3" type="ORF">Fcan01_06380</name>
</gene>
<feature type="chain" id="PRO_5013347867" evidence="1">
    <location>
        <begin position="23"/>
        <end position="328"/>
    </location>
</feature>
<feature type="non-terminal residue" evidence="3">
    <location>
        <position position="1"/>
    </location>
</feature>